<comment type="function">
    <text evidence="3">The glycine cleavage system catalyzes the degradation of glycine. The H protein shuttles the methylamine group of glycine from the P protein to the T protein.</text>
</comment>
<accession>A0AB39HM61</accession>
<dbReference type="GO" id="GO:0009249">
    <property type="term" value="P:protein lipoylation"/>
    <property type="evidence" value="ECO:0007669"/>
    <property type="project" value="TreeGrafter"/>
</dbReference>
<dbReference type="GO" id="GO:0005829">
    <property type="term" value="C:cytosol"/>
    <property type="evidence" value="ECO:0007669"/>
    <property type="project" value="TreeGrafter"/>
</dbReference>
<evidence type="ECO:0000256" key="3">
    <source>
        <dbReference type="HAMAP-Rule" id="MF_00272"/>
    </source>
</evidence>
<dbReference type="InterPro" id="IPR017453">
    <property type="entry name" value="GCV_H_sub"/>
</dbReference>
<dbReference type="PROSITE" id="PS50968">
    <property type="entry name" value="BIOTINYL_LIPOYL"/>
    <property type="match status" value="1"/>
</dbReference>
<feature type="modified residue" description="N6-lipoyllysine" evidence="3 4">
    <location>
        <position position="62"/>
    </location>
</feature>
<dbReference type="EMBL" id="CP162602">
    <property type="protein sequence ID" value="XDK27136.1"/>
    <property type="molecule type" value="Genomic_DNA"/>
</dbReference>
<organism evidence="6">
    <name type="scientific">Vibrio sp. HB236076</name>
    <dbReference type="NCBI Taxonomy" id="3232307"/>
    <lineage>
        <taxon>Bacteria</taxon>
        <taxon>Pseudomonadati</taxon>
        <taxon>Pseudomonadota</taxon>
        <taxon>Gammaproteobacteria</taxon>
        <taxon>Vibrionales</taxon>
        <taxon>Vibrionaceae</taxon>
        <taxon>Vibrio</taxon>
    </lineage>
</organism>
<comment type="subunit">
    <text evidence="3">The glycine cleavage system is composed of four proteins: P, T, L and H.</text>
</comment>
<dbReference type="GO" id="GO:0005960">
    <property type="term" value="C:glycine cleavage complex"/>
    <property type="evidence" value="ECO:0007669"/>
    <property type="project" value="InterPro"/>
</dbReference>
<dbReference type="HAMAP" id="MF_00272">
    <property type="entry name" value="GcvH"/>
    <property type="match status" value="1"/>
</dbReference>
<dbReference type="SUPFAM" id="SSF51230">
    <property type="entry name" value="Single hybrid motif"/>
    <property type="match status" value="1"/>
</dbReference>
<proteinExistence type="inferred from homology"/>
<dbReference type="Pfam" id="PF01597">
    <property type="entry name" value="GCV_H"/>
    <property type="match status" value="1"/>
</dbReference>
<dbReference type="GO" id="GO:0019464">
    <property type="term" value="P:glycine decarboxylation via glycine cleavage system"/>
    <property type="evidence" value="ECO:0007669"/>
    <property type="project" value="UniProtKB-UniRule"/>
</dbReference>
<sequence length="127" mass="13941">MESQLRFSDSHEWVRDNGDGTATLGISEHAQSMLGDVVFIDLPEIGNEVEAGENFSLVESVKAASDIYAPISGEIIEVNEDLESTPELINDDPYEAGWIAIIRIADPAELDDLKDIESYQAAVEDEE</sequence>
<dbReference type="NCBIfam" id="TIGR00527">
    <property type="entry name" value="gcvH"/>
    <property type="match status" value="1"/>
</dbReference>
<comment type="cofactor">
    <cofactor evidence="3">
        <name>(R)-lipoate</name>
        <dbReference type="ChEBI" id="CHEBI:83088"/>
    </cofactor>
    <text evidence="3">Binds 1 lipoyl cofactor covalently.</text>
</comment>
<dbReference type="InterPro" id="IPR033753">
    <property type="entry name" value="GCV_H/Fam206"/>
</dbReference>
<name>A0AB39HM61_9VIBR</name>
<protein>
    <recommendedName>
        <fullName evidence="3">Glycine cleavage system H protein</fullName>
    </recommendedName>
</protein>
<dbReference type="InterPro" id="IPR011053">
    <property type="entry name" value="Single_hybrid_motif"/>
</dbReference>
<geneLocation type="plasmid" evidence="6">
    <name>p-HB236076</name>
</geneLocation>
<dbReference type="RefSeq" id="WP_306099901.1">
    <property type="nucleotide sequence ID" value="NZ_CP162602.1"/>
</dbReference>
<dbReference type="InterPro" id="IPR003016">
    <property type="entry name" value="2-oxoA_DH_lipoyl-BS"/>
</dbReference>
<dbReference type="InterPro" id="IPR002930">
    <property type="entry name" value="GCV_H"/>
</dbReference>
<evidence type="ECO:0000256" key="4">
    <source>
        <dbReference type="PIRSR" id="PIRSR617453-50"/>
    </source>
</evidence>
<reference evidence="6" key="1">
    <citation type="submission" date="2024-07" db="EMBL/GenBank/DDBJ databases">
        <title>Genome Analysis of a Potential Novel Vibrio Species Secreting pH- and Thermo-stable Alginate Lyase and its Application in Producing Alginate Oligosaccharides.</title>
        <authorList>
            <person name="Huang H."/>
            <person name="Bao K."/>
        </authorList>
    </citation>
    <scope>NUCLEOTIDE SEQUENCE</scope>
    <source>
        <strain evidence="6">HB236076</strain>
        <plasmid evidence="6">p-HB236076</plasmid>
    </source>
</reference>
<evidence type="ECO:0000259" key="5">
    <source>
        <dbReference type="PROSITE" id="PS50968"/>
    </source>
</evidence>
<evidence type="ECO:0000313" key="6">
    <source>
        <dbReference type="EMBL" id="XDK27136.1"/>
    </source>
</evidence>
<dbReference type="PANTHER" id="PTHR11715">
    <property type="entry name" value="GLYCINE CLEAVAGE SYSTEM H PROTEIN"/>
    <property type="match status" value="1"/>
</dbReference>
<dbReference type="PANTHER" id="PTHR11715:SF3">
    <property type="entry name" value="GLYCINE CLEAVAGE SYSTEM H PROTEIN-RELATED"/>
    <property type="match status" value="1"/>
</dbReference>
<dbReference type="PROSITE" id="PS00189">
    <property type="entry name" value="LIPOYL"/>
    <property type="match status" value="1"/>
</dbReference>
<comment type="similarity">
    <text evidence="1 3">Belongs to the GcvH family.</text>
</comment>
<evidence type="ECO:0000256" key="2">
    <source>
        <dbReference type="ARBA" id="ARBA00022823"/>
    </source>
</evidence>
<keyword evidence="2 3" id="KW-0450">Lipoyl</keyword>
<dbReference type="AlphaFoldDB" id="A0AB39HM61"/>
<dbReference type="Gene3D" id="2.40.50.100">
    <property type="match status" value="1"/>
</dbReference>
<keyword evidence="6" id="KW-0614">Plasmid</keyword>
<dbReference type="KEGG" id="vih:AB0763_16560"/>
<dbReference type="CDD" id="cd06848">
    <property type="entry name" value="GCS_H"/>
    <property type="match status" value="1"/>
</dbReference>
<dbReference type="InterPro" id="IPR000089">
    <property type="entry name" value="Biotin_lipoyl"/>
</dbReference>
<feature type="domain" description="Lipoyl-binding" evidence="5">
    <location>
        <begin position="21"/>
        <end position="103"/>
    </location>
</feature>
<dbReference type="NCBIfam" id="NF002270">
    <property type="entry name" value="PRK01202.1"/>
    <property type="match status" value="1"/>
</dbReference>
<evidence type="ECO:0000256" key="1">
    <source>
        <dbReference type="ARBA" id="ARBA00009249"/>
    </source>
</evidence>
<gene>
    <name evidence="3 6" type="primary">gcvH</name>
    <name evidence="6" type="ORF">AB0763_16560</name>
</gene>